<dbReference type="Gene3D" id="3.20.170.20">
    <property type="entry name" value="Protein of unknown function DUF952"/>
    <property type="match status" value="1"/>
</dbReference>
<dbReference type="AlphaFoldDB" id="A0A7S1YZL4"/>
<reference evidence="1" key="1">
    <citation type="submission" date="2021-01" db="EMBL/GenBank/DDBJ databases">
        <authorList>
            <person name="Corre E."/>
            <person name="Pelletier E."/>
            <person name="Niang G."/>
            <person name="Scheremetjew M."/>
            <person name="Finn R."/>
            <person name="Kale V."/>
            <person name="Holt S."/>
            <person name="Cochrane G."/>
            <person name="Meng A."/>
            <person name="Brown T."/>
            <person name="Cohen L."/>
        </authorList>
    </citation>
    <scope>NUCLEOTIDE SEQUENCE</scope>
    <source>
        <strain evidence="1">Grunow 1884</strain>
    </source>
</reference>
<dbReference type="SUPFAM" id="SSF51182">
    <property type="entry name" value="RmlC-like cupins"/>
    <property type="match status" value="1"/>
</dbReference>
<dbReference type="InterPro" id="IPR014710">
    <property type="entry name" value="RmlC-like_jellyroll"/>
</dbReference>
<organism evidence="1">
    <name type="scientific">Trieres chinensis</name>
    <name type="common">Marine centric diatom</name>
    <name type="synonym">Odontella sinensis</name>
    <dbReference type="NCBI Taxonomy" id="1514140"/>
    <lineage>
        <taxon>Eukaryota</taxon>
        <taxon>Sar</taxon>
        <taxon>Stramenopiles</taxon>
        <taxon>Ochrophyta</taxon>
        <taxon>Bacillariophyta</taxon>
        <taxon>Mediophyceae</taxon>
        <taxon>Biddulphiophycidae</taxon>
        <taxon>Eupodiscales</taxon>
        <taxon>Parodontellaceae</taxon>
        <taxon>Trieres</taxon>
    </lineage>
</organism>
<dbReference type="EMBL" id="HBGO01004779">
    <property type="protein sequence ID" value="CAD9324102.1"/>
    <property type="molecule type" value="Transcribed_RNA"/>
</dbReference>
<protein>
    <submittedName>
        <fullName evidence="1">Uncharacterized protein</fullName>
    </submittedName>
</protein>
<evidence type="ECO:0000313" key="1">
    <source>
        <dbReference type="EMBL" id="CAD9324102.1"/>
    </source>
</evidence>
<dbReference type="Gene3D" id="2.60.120.10">
    <property type="entry name" value="Jelly Rolls"/>
    <property type="match status" value="1"/>
</dbReference>
<dbReference type="InterPro" id="IPR011051">
    <property type="entry name" value="RmlC_Cupin_sf"/>
</dbReference>
<gene>
    <name evidence="1" type="ORF">OSIN01602_LOCUS2692</name>
</gene>
<accession>A0A7S1YZL4</accession>
<sequence>MPRIIGRSVRVVDHGGVAIDEYAGNAATKDDTLSIATVRVSQPSAEPWLTLHYDEWICVTKGFIELHTETSEGVEGKALTVKEGETAFIAKGERFRPVFPQGGTEYVPICLPAFRPDRCIREEEEGGEVSTRLKTFHSDINSETVQDGSDSSDPKEVLYHMCQKELYESAAATGEAYFPPTFEKDGMFTHATAVPSRLITTANHFYTSTKGDWICLRLSRSALMRLGIKTVDEEAKPVGETAVGDTWDWVCPHIFGGLPTSVPGVITKIYDMKRSPDGKFLSIEGLTD</sequence>
<proteinExistence type="predicted"/>
<name>A0A7S1YZL4_TRICV</name>